<dbReference type="InterPro" id="IPR003439">
    <property type="entry name" value="ABC_transporter-like_ATP-bd"/>
</dbReference>
<comment type="caution">
    <text evidence="11">The sequence shown here is derived from an EMBL/GenBank/DDBJ whole genome shotgun (WGS) entry which is preliminary data.</text>
</comment>
<dbReference type="Gene3D" id="3.40.50.300">
    <property type="entry name" value="P-loop containing nucleotide triphosphate hydrolases"/>
    <property type="match status" value="1"/>
</dbReference>
<keyword evidence="4" id="KW-0547">Nucleotide-binding</keyword>
<protein>
    <submittedName>
        <fullName evidence="11">Energy-coupling factor ABC transporter ATP-binding protein</fullName>
    </submittedName>
</protein>
<keyword evidence="5 11" id="KW-0067">ATP-binding</keyword>
<reference evidence="11" key="1">
    <citation type="journal article" date="2020" name="mSystems">
        <title>Genome- and Community-Level Interaction Insights into Carbon Utilization and Element Cycling Functions of Hydrothermarchaeota in Hydrothermal Sediment.</title>
        <authorList>
            <person name="Zhou Z."/>
            <person name="Liu Y."/>
            <person name="Xu W."/>
            <person name="Pan J."/>
            <person name="Luo Z.H."/>
            <person name="Li M."/>
        </authorList>
    </citation>
    <scope>NUCLEOTIDE SEQUENCE [LARGE SCALE GENOMIC DNA]</scope>
    <source>
        <strain evidence="10">SpSt-629</strain>
        <strain evidence="11">SpSt-688</strain>
    </source>
</reference>
<dbReference type="PANTHER" id="PTHR43553">
    <property type="entry name" value="HEAVY METAL TRANSPORTER"/>
    <property type="match status" value="1"/>
</dbReference>
<comment type="subcellular location">
    <subcellularLocation>
        <location evidence="1">Cell membrane</location>
        <topology evidence="1">Peripheral membrane protein</topology>
    </subcellularLocation>
</comment>
<dbReference type="Pfam" id="PF00005">
    <property type="entry name" value="ABC_tran"/>
    <property type="match status" value="1"/>
</dbReference>
<dbReference type="GO" id="GO:0043190">
    <property type="term" value="C:ATP-binding cassette (ABC) transporter complex"/>
    <property type="evidence" value="ECO:0007669"/>
    <property type="project" value="TreeGrafter"/>
</dbReference>
<evidence type="ECO:0000313" key="10">
    <source>
        <dbReference type="EMBL" id="HFQ78161.1"/>
    </source>
</evidence>
<accession>A0A7J3MYL6</accession>
<dbReference type="InterPro" id="IPR015856">
    <property type="entry name" value="ABC_transpr_CbiO/EcfA_su"/>
</dbReference>
<evidence type="ECO:0000256" key="7">
    <source>
        <dbReference type="ARBA" id="ARBA00023136"/>
    </source>
</evidence>
<keyword evidence="2" id="KW-0813">Transport</keyword>
<dbReference type="EMBL" id="DTAU01000012">
    <property type="protein sequence ID" value="HFQ78161.1"/>
    <property type="molecule type" value="Genomic_DNA"/>
</dbReference>
<name>A0A7J3MYL6_9CREN</name>
<sequence>MIEVRNIVVEFSGKTILKNISLDISKGLHLLLGRNGSGKTTLLKTISALVKPTQGFVKVYGKDIHKLSRKEIAKLVGYVWQNPYAGFVEASVEDEIRFSSRVLGVDLNMDIVEMLVPRHIIDRDPFTLSGGEAKRVSIASVLAIDQLVWLLDEPFDYLDSEGVEAVVNVVKYGLERGKTIVIASTNTGFIELIKPDSVIIIDSGIIVYRGVLKNLSEDMLKRFGIPSKGMLCG</sequence>
<dbReference type="PANTHER" id="PTHR43553:SF27">
    <property type="entry name" value="ENERGY-COUPLING FACTOR TRANSPORTER ATP-BINDING PROTEIN ECFA2"/>
    <property type="match status" value="1"/>
</dbReference>
<proteinExistence type="predicted"/>
<evidence type="ECO:0000256" key="4">
    <source>
        <dbReference type="ARBA" id="ARBA00022741"/>
    </source>
</evidence>
<feature type="domain" description="ABC transporter" evidence="9">
    <location>
        <begin position="2"/>
        <end position="228"/>
    </location>
</feature>
<dbReference type="InterPro" id="IPR017871">
    <property type="entry name" value="ABC_transporter-like_CS"/>
</dbReference>
<keyword evidence="7" id="KW-0472">Membrane</keyword>
<keyword evidence="3" id="KW-1003">Cell membrane</keyword>
<dbReference type="GO" id="GO:0005524">
    <property type="term" value="F:ATP binding"/>
    <property type="evidence" value="ECO:0007669"/>
    <property type="project" value="UniProtKB-KW"/>
</dbReference>
<evidence type="ECO:0000313" key="11">
    <source>
        <dbReference type="EMBL" id="HGT98652.1"/>
    </source>
</evidence>
<evidence type="ECO:0000259" key="9">
    <source>
        <dbReference type="PROSITE" id="PS50893"/>
    </source>
</evidence>
<dbReference type="EMBL" id="DTDH01000134">
    <property type="protein sequence ID" value="HGT98652.1"/>
    <property type="molecule type" value="Genomic_DNA"/>
</dbReference>
<dbReference type="InterPro" id="IPR050095">
    <property type="entry name" value="ECF_ABC_transporter_ATP-bd"/>
</dbReference>
<keyword evidence="6" id="KW-1278">Translocase</keyword>
<dbReference type="InterPro" id="IPR003593">
    <property type="entry name" value="AAA+_ATPase"/>
</dbReference>
<dbReference type="SUPFAM" id="SSF52540">
    <property type="entry name" value="P-loop containing nucleoside triphosphate hydrolases"/>
    <property type="match status" value="1"/>
</dbReference>
<organism evidence="11">
    <name type="scientific">Ignisphaera aggregans</name>
    <dbReference type="NCBI Taxonomy" id="334771"/>
    <lineage>
        <taxon>Archaea</taxon>
        <taxon>Thermoproteota</taxon>
        <taxon>Thermoprotei</taxon>
        <taxon>Desulfurococcales</taxon>
        <taxon>Desulfurococcaceae</taxon>
        <taxon>Ignisphaera</taxon>
    </lineage>
</organism>
<dbReference type="PROSITE" id="PS00211">
    <property type="entry name" value="ABC_TRANSPORTER_1"/>
    <property type="match status" value="1"/>
</dbReference>
<dbReference type="AlphaFoldDB" id="A0A7J3MYL6"/>
<evidence type="ECO:0000256" key="8">
    <source>
        <dbReference type="ARBA" id="ARBA00025157"/>
    </source>
</evidence>
<dbReference type="SMART" id="SM00382">
    <property type="entry name" value="AAA"/>
    <property type="match status" value="1"/>
</dbReference>
<dbReference type="PROSITE" id="PS50893">
    <property type="entry name" value="ABC_TRANSPORTER_2"/>
    <property type="match status" value="1"/>
</dbReference>
<comment type="function">
    <text evidence="8">Probably part of an ABC transporter complex. Responsible for energy coupling to the transport system.</text>
</comment>
<dbReference type="CDD" id="cd03225">
    <property type="entry name" value="ABC_cobalt_CbiO_domain1"/>
    <property type="match status" value="1"/>
</dbReference>
<evidence type="ECO:0000256" key="3">
    <source>
        <dbReference type="ARBA" id="ARBA00022475"/>
    </source>
</evidence>
<evidence type="ECO:0000256" key="6">
    <source>
        <dbReference type="ARBA" id="ARBA00022967"/>
    </source>
</evidence>
<dbReference type="GO" id="GO:0042626">
    <property type="term" value="F:ATPase-coupled transmembrane transporter activity"/>
    <property type="evidence" value="ECO:0007669"/>
    <property type="project" value="TreeGrafter"/>
</dbReference>
<dbReference type="GO" id="GO:0016887">
    <property type="term" value="F:ATP hydrolysis activity"/>
    <property type="evidence" value="ECO:0007669"/>
    <property type="project" value="InterPro"/>
</dbReference>
<evidence type="ECO:0000256" key="1">
    <source>
        <dbReference type="ARBA" id="ARBA00004202"/>
    </source>
</evidence>
<dbReference type="InterPro" id="IPR027417">
    <property type="entry name" value="P-loop_NTPase"/>
</dbReference>
<gene>
    <name evidence="10" type="ORF">ENT99_00460</name>
    <name evidence="11" type="ORF">ENU64_04405</name>
</gene>
<evidence type="ECO:0000256" key="2">
    <source>
        <dbReference type="ARBA" id="ARBA00022448"/>
    </source>
</evidence>
<evidence type="ECO:0000256" key="5">
    <source>
        <dbReference type="ARBA" id="ARBA00022840"/>
    </source>
</evidence>